<keyword evidence="1" id="KW-0732">Signal</keyword>
<dbReference type="EMBL" id="JAKVTV010000003">
    <property type="protein sequence ID" value="MCH4823416.1"/>
    <property type="molecule type" value="Genomic_DNA"/>
</dbReference>
<proteinExistence type="predicted"/>
<dbReference type="RefSeq" id="WP_240713593.1">
    <property type="nucleotide sequence ID" value="NZ_JAKVTV010000003.1"/>
</dbReference>
<evidence type="ECO:0008006" key="4">
    <source>
        <dbReference type="Google" id="ProtNLM"/>
    </source>
</evidence>
<dbReference type="Proteomes" id="UP001139226">
    <property type="component" value="Unassembled WGS sequence"/>
</dbReference>
<organism evidence="2 3">
    <name type="scientific">Christiangramia lutea</name>
    <dbReference type="NCBI Taxonomy" id="1607951"/>
    <lineage>
        <taxon>Bacteria</taxon>
        <taxon>Pseudomonadati</taxon>
        <taxon>Bacteroidota</taxon>
        <taxon>Flavobacteriia</taxon>
        <taxon>Flavobacteriales</taxon>
        <taxon>Flavobacteriaceae</taxon>
        <taxon>Christiangramia</taxon>
    </lineage>
</organism>
<keyword evidence="3" id="KW-1185">Reference proteome</keyword>
<accession>A0A9X1V494</accession>
<sequence>MKRLLLLCALSFLGFSAISYSQIQKGNVMLGSDIGSGLVNTGSNSLFGLNFGLNEGAGYNLGISPKGGYFVQDNFLIGGVVNLGFTRSAKVDGEAAETFQYGIQALTRYYLSPGEQGVDNLLKHGRFFGEANAGIAGVNVNEGSTTNGFAFGFGPGYSYFVTETVALEATFKYNGLVGGGNTTYQHSLGLNLGIQVFLPFSRTKNMEDDDI</sequence>
<dbReference type="InterPro" id="IPR011250">
    <property type="entry name" value="OMP/PagP_B-barrel"/>
</dbReference>
<evidence type="ECO:0000313" key="3">
    <source>
        <dbReference type="Proteomes" id="UP001139226"/>
    </source>
</evidence>
<dbReference type="SUPFAM" id="SSF56925">
    <property type="entry name" value="OMPA-like"/>
    <property type="match status" value="1"/>
</dbReference>
<evidence type="ECO:0000256" key="1">
    <source>
        <dbReference type="SAM" id="SignalP"/>
    </source>
</evidence>
<feature type="chain" id="PRO_5040949658" description="Outer membrane protein beta-barrel domain-containing protein" evidence="1">
    <location>
        <begin position="22"/>
        <end position="211"/>
    </location>
</feature>
<comment type="caution">
    <text evidence="2">The sequence shown here is derived from an EMBL/GenBank/DDBJ whole genome shotgun (WGS) entry which is preliminary data.</text>
</comment>
<name>A0A9X1V494_9FLAO</name>
<protein>
    <recommendedName>
        <fullName evidence="4">Outer membrane protein beta-barrel domain-containing protein</fullName>
    </recommendedName>
</protein>
<dbReference type="AlphaFoldDB" id="A0A9X1V494"/>
<gene>
    <name evidence="2" type="ORF">ML462_09535</name>
</gene>
<reference evidence="2" key="1">
    <citation type="submission" date="2022-03" db="EMBL/GenBank/DDBJ databases">
        <title>Gramella crocea sp. nov., isolated from activated sludge of a seafood processing plant.</title>
        <authorList>
            <person name="Zhang X."/>
        </authorList>
    </citation>
    <scope>NUCLEOTIDE SEQUENCE</scope>
    <source>
        <strain evidence="2">YJ019</strain>
    </source>
</reference>
<feature type="signal peptide" evidence="1">
    <location>
        <begin position="1"/>
        <end position="21"/>
    </location>
</feature>
<evidence type="ECO:0000313" key="2">
    <source>
        <dbReference type="EMBL" id="MCH4823416.1"/>
    </source>
</evidence>